<evidence type="ECO:0000313" key="2">
    <source>
        <dbReference type="Proteomes" id="UP000036681"/>
    </source>
</evidence>
<evidence type="ECO:0000256" key="1">
    <source>
        <dbReference type="SAM" id="SignalP"/>
    </source>
</evidence>
<proteinExistence type="predicted"/>
<accession>A0A0M3IB56</accession>
<dbReference type="WBParaSite" id="ALUE_0001489201-mRNA-1">
    <property type="protein sequence ID" value="ALUE_0001489201-mRNA-1"/>
    <property type="gene ID" value="ALUE_0001489201"/>
</dbReference>
<protein>
    <submittedName>
        <fullName evidence="3">Secreted protein</fullName>
    </submittedName>
</protein>
<evidence type="ECO:0000313" key="3">
    <source>
        <dbReference type="WBParaSite" id="ALUE_0001489201-mRNA-1"/>
    </source>
</evidence>
<reference evidence="3" key="1">
    <citation type="submission" date="2017-02" db="UniProtKB">
        <authorList>
            <consortium name="WormBaseParasite"/>
        </authorList>
    </citation>
    <scope>IDENTIFICATION</scope>
</reference>
<keyword evidence="2" id="KW-1185">Reference proteome</keyword>
<organism evidence="2 3">
    <name type="scientific">Ascaris lumbricoides</name>
    <name type="common">Giant roundworm</name>
    <dbReference type="NCBI Taxonomy" id="6252"/>
    <lineage>
        <taxon>Eukaryota</taxon>
        <taxon>Metazoa</taxon>
        <taxon>Ecdysozoa</taxon>
        <taxon>Nematoda</taxon>
        <taxon>Chromadorea</taxon>
        <taxon>Rhabditida</taxon>
        <taxon>Spirurina</taxon>
        <taxon>Ascaridomorpha</taxon>
        <taxon>Ascaridoidea</taxon>
        <taxon>Ascarididae</taxon>
        <taxon>Ascaris</taxon>
    </lineage>
</organism>
<keyword evidence="1" id="KW-0732">Signal</keyword>
<feature type="signal peptide" evidence="1">
    <location>
        <begin position="1"/>
        <end position="16"/>
    </location>
</feature>
<sequence>MIRLQLPLFIIYSVSFMSFSQDSSLQYCSQLGNIASNPEMNPIDLN</sequence>
<feature type="chain" id="PRO_5005656750" evidence="1">
    <location>
        <begin position="17"/>
        <end position="46"/>
    </location>
</feature>
<dbReference type="Proteomes" id="UP000036681">
    <property type="component" value="Unplaced"/>
</dbReference>
<dbReference type="AlphaFoldDB" id="A0A0M3IB56"/>
<name>A0A0M3IB56_ASCLU</name>